<dbReference type="AlphaFoldDB" id="A0A7C3IWY2"/>
<protein>
    <submittedName>
        <fullName evidence="2">Methyltransferase domain-containing protein</fullName>
    </submittedName>
</protein>
<dbReference type="PANTHER" id="PTHR43591">
    <property type="entry name" value="METHYLTRANSFERASE"/>
    <property type="match status" value="1"/>
</dbReference>
<evidence type="ECO:0000313" key="2">
    <source>
        <dbReference type="EMBL" id="HFK20134.1"/>
    </source>
</evidence>
<sequence>MRQFLLRFPRQDGREGLEKRRLMKEYDATAPAYDMRYREEQELKIGFILSRVRPRGGVVLDAGCGTGMLLRKIMQSSFAIGIDMSIKMLEEAKRKGCSDLILADLEALPLVEGCCKTVYSISVLQLLGDPTEAIGELMRVLEPGGEFAISLLGKAEFARGIQISGAAYREDQSESLKDTFYTGHKKTAEGQGRGHITTTFYNKLNHRRSGV</sequence>
<keyword evidence="2" id="KW-0489">Methyltransferase</keyword>
<proteinExistence type="predicted"/>
<dbReference type="InterPro" id="IPR013216">
    <property type="entry name" value="Methyltransf_11"/>
</dbReference>
<organism evidence="2">
    <name type="scientific">Candidatus Methanomethylicus mesodigestus</name>
    <dbReference type="NCBI Taxonomy" id="1867258"/>
    <lineage>
        <taxon>Archaea</taxon>
        <taxon>Thermoproteota</taxon>
        <taxon>Methanosuratincolia</taxon>
        <taxon>Candidatus Methanomethylicales</taxon>
        <taxon>Candidatus Methanomethylicaceae</taxon>
        <taxon>Candidatus Methanomethylicus</taxon>
    </lineage>
</organism>
<dbReference type="GO" id="GO:0008757">
    <property type="term" value="F:S-adenosylmethionine-dependent methyltransferase activity"/>
    <property type="evidence" value="ECO:0007669"/>
    <property type="project" value="InterPro"/>
</dbReference>
<gene>
    <name evidence="2" type="ORF">ENS19_02530</name>
</gene>
<name>A0A7C3IWY2_9CREN</name>
<comment type="caution">
    <text evidence="2">The sequence shown here is derived from an EMBL/GenBank/DDBJ whole genome shotgun (WGS) entry which is preliminary data.</text>
</comment>
<dbReference type="EMBL" id="DSTX01000002">
    <property type="protein sequence ID" value="HFK20134.1"/>
    <property type="molecule type" value="Genomic_DNA"/>
</dbReference>
<dbReference type="Pfam" id="PF08241">
    <property type="entry name" value="Methyltransf_11"/>
    <property type="match status" value="1"/>
</dbReference>
<accession>A0A7C3IWY2</accession>
<feature type="domain" description="Methyltransferase type 11" evidence="1">
    <location>
        <begin position="60"/>
        <end position="149"/>
    </location>
</feature>
<dbReference type="CDD" id="cd02440">
    <property type="entry name" value="AdoMet_MTases"/>
    <property type="match status" value="1"/>
</dbReference>
<reference evidence="2" key="1">
    <citation type="journal article" date="2020" name="mSystems">
        <title>Genome- and Community-Level Interaction Insights into Carbon Utilization and Element Cycling Functions of Hydrothermarchaeota in Hydrothermal Sediment.</title>
        <authorList>
            <person name="Zhou Z."/>
            <person name="Liu Y."/>
            <person name="Xu W."/>
            <person name="Pan J."/>
            <person name="Luo Z.H."/>
            <person name="Li M."/>
        </authorList>
    </citation>
    <scope>NUCLEOTIDE SEQUENCE [LARGE SCALE GENOMIC DNA]</scope>
    <source>
        <strain evidence="2">SpSt-468</strain>
    </source>
</reference>
<dbReference type="SUPFAM" id="SSF53335">
    <property type="entry name" value="S-adenosyl-L-methionine-dependent methyltransferases"/>
    <property type="match status" value="1"/>
</dbReference>
<dbReference type="InterPro" id="IPR029063">
    <property type="entry name" value="SAM-dependent_MTases_sf"/>
</dbReference>
<dbReference type="GO" id="GO:0032259">
    <property type="term" value="P:methylation"/>
    <property type="evidence" value="ECO:0007669"/>
    <property type="project" value="UniProtKB-KW"/>
</dbReference>
<dbReference type="Gene3D" id="3.40.50.150">
    <property type="entry name" value="Vaccinia Virus protein VP39"/>
    <property type="match status" value="1"/>
</dbReference>
<keyword evidence="2" id="KW-0808">Transferase</keyword>
<evidence type="ECO:0000259" key="1">
    <source>
        <dbReference type="Pfam" id="PF08241"/>
    </source>
</evidence>